<reference evidence="1" key="1">
    <citation type="submission" date="2023-10" db="EMBL/GenBank/DDBJ databases">
        <authorList>
            <person name="Rodriguez Cubillos JULIANA M."/>
            <person name="De Vega J."/>
        </authorList>
    </citation>
    <scope>NUCLEOTIDE SEQUENCE</scope>
</reference>
<comment type="caution">
    <text evidence="1">The sequence shown here is derived from an EMBL/GenBank/DDBJ whole genome shotgun (WGS) entry which is preliminary data.</text>
</comment>
<evidence type="ECO:0000313" key="2">
    <source>
        <dbReference type="Proteomes" id="UP001177021"/>
    </source>
</evidence>
<protein>
    <submittedName>
        <fullName evidence="1">Uncharacterized protein</fullName>
    </submittedName>
</protein>
<organism evidence="1 2">
    <name type="scientific">Trifolium pratense</name>
    <name type="common">Red clover</name>
    <dbReference type="NCBI Taxonomy" id="57577"/>
    <lineage>
        <taxon>Eukaryota</taxon>
        <taxon>Viridiplantae</taxon>
        <taxon>Streptophyta</taxon>
        <taxon>Embryophyta</taxon>
        <taxon>Tracheophyta</taxon>
        <taxon>Spermatophyta</taxon>
        <taxon>Magnoliopsida</taxon>
        <taxon>eudicotyledons</taxon>
        <taxon>Gunneridae</taxon>
        <taxon>Pentapetalae</taxon>
        <taxon>rosids</taxon>
        <taxon>fabids</taxon>
        <taxon>Fabales</taxon>
        <taxon>Fabaceae</taxon>
        <taxon>Papilionoideae</taxon>
        <taxon>50 kb inversion clade</taxon>
        <taxon>NPAAA clade</taxon>
        <taxon>Hologalegina</taxon>
        <taxon>IRL clade</taxon>
        <taxon>Trifolieae</taxon>
        <taxon>Trifolium</taxon>
    </lineage>
</organism>
<proteinExistence type="predicted"/>
<accession>A0ACB0KSJ6</accession>
<sequence>MKVRKIDSFFKRRTCEDEREEEIRTRTPTTEPVNDPRIEIEEIITIASEPVNVPRTEEFTDTVDMFQDLRDDGWDDLLSTVTSFCQRHEIEIPDLHDVHSTTRFGRSRLEENQVTIEHYFRVEIFFTTIDKQLQELNSRFSEQSMELLTLSCALTPKNNYKTFKVETICTLVEKYYPMDFTEQEQLLLRYQLQHFIVDARQSSHLKNLSTIQELCSRLVETEKATIYFLIDRLLRLILTLPVSTATTERSFSAMKIIKNKLRNKMNSDFLADSMSHMHCLVYVHIHVSCIMEITKFYDIFEYIMMIFHTSYLFLLFIIFTTFLCLSSSYDISTKYSSILGPNLDKLPTQDKTIKLFQQWMKDHGRVYKDLKEMTKKFDIFLSNLKYITETNAKRKSPHDFFLGLNNFSDWSSQKFQEKYLHDIDMSMNNDTVNANGVRDLSLCSDAPSSLDWNSKGAVTTVKNQNTCGSCWAFAAVGAIEGLNAIQTGKLIDFSEQEVLDCTVSEGCISGWVNKAFDWIISNQGIASANDYSYTASKGDCKASQIQNNADSIISAYYHVEESDNGLLCAVAKQPISVCLYAPDDFHQYSHGIFDGPNCPVDSKDTNHCLLIVGYDSVDGIDYWILKNSWGTSWGMNGYMWMRRNTDKMYGVCAVNSWAYNPVK</sequence>
<gene>
    <name evidence="1" type="ORF">MILVUS5_LOCUS25165</name>
</gene>
<dbReference type="Proteomes" id="UP001177021">
    <property type="component" value="Unassembled WGS sequence"/>
</dbReference>
<keyword evidence="2" id="KW-1185">Reference proteome</keyword>
<name>A0ACB0KSJ6_TRIPR</name>
<dbReference type="EMBL" id="CASHSV030000311">
    <property type="protein sequence ID" value="CAJ2658859.1"/>
    <property type="molecule type" value="Genomic_DNA"/>
</dbReference>
<evidence type="ECO:0000313" key="1">
    <source>
        <dbReference type="EMBL" id="CAJ2658859.1"/>
    </source>
</evidence>